<sequence>MFGFIANKAKALTEVVTEKVSSASDAVASAKGAVLESVGEGATAAVSRVEKHWPAVEKVLVDGLLTVTHDRLKDDEFFLLAVEKAFELLPAPVRLVLPRSSIIKHSLTHRDSIVEKIAAQRAVRSLSSEPKLIETDV</sequence>
<reference evidence="1 2" key="1">
    <citation type="journal article" date="2014" name="Genome Announc.">
        <title>Genome Sequence of Pseudomonas sp. Strain P482, a Tomato Rhizosphere Isolate with Broad-Spectrum Antimicrobial Activity.</title>
        <authorList>
            <person name="Krzyzanowska D.M."/>
            <person name="Ossowicki A."/>
            <person name="Jafra S."/>
        </authorList>
    </citation>
    <scope>NUCLEOTIDE SEQUENCE [LARGE SCALE GENOMIC DNA]</scope>
    <source>
        <strain evidence="1 2">P482</strain>
    </source>
</reference>
<evidence type="ECO:0000313" key="1">
    <source>
        <dbReference type="EMBL" id="QWE81341.1"/>
    </source>
</evidence>
<gene>
    <name evidence="1" type="ORF">BV82_17420</name>
</gene>
<dbReference type="AlphaFoldDB" id="A0AAQ0INE8"/>
<accession>A0AAQ0INE8</accession>
<dbReference type="RefSeq" id="WP_036996260.1">
    <property type="nucleotide sequence ID" value="NZ_CP071706.1"/>
</dbReference>
<dbReference type="EMBL" id="CP071706">
    <property type="protein sequence ID" value="QWE81341.1"/>
    <property type="molecule type" value="Genomic_DNA"/>
</dbReference>
<dbReference type="KEGG" id="pdw:BV82_17420"/>
<protein>
    <submittedName>
        <fullName evidence="1">Uncharacterized protein</fullName>
    </submittedName>
</protein>
<reference evidence="1 2" key="2">
    <citation type="journal article" date="2016" name="Front. Microbiol.">
        <title>When Genome-Based Approach Meets the 'Old but Good': Revealing Genes Involved in the Antibacterial Activity of Pseudomonas sp. P482 against Soft Rot Pathogens.</title>
        <authorList>
            <person name="Krzyzanowska D.M."/>
            <person name="Ossowicki A."/>
            <person name="Rajewska M."/>
            <person name="Maciag T."/>
            <person name="Jablonska M."/>
            <person name="Obuchowski M."/>
            <person name="Heeb S."/>
            <person name="Jafra S."/>
        </authorList>
    </citation>
    <scope>NUCLEOTIDE SEQUENCE [LARGE SCALE GENOMIC DNA]</scope>
    <source>
        <strain evidence="1 2">P482</strain>
    </source>
</reference>
<organism evidence="1 2">
    <name type="scientific">Pseudomonas donghuensis</name>
    <dbReference type="NCBI Taxonomy" id="1163398"/>
    <lineage>
        <taxon>Bacteria</taxon>
        <taxon>Pseudomonadati</taxon>
        <taxon>Pseudomonadota</taxon>
        <taxon>Gammaproteobacteria</taxon>
        <taxon>Pseudomonadales</taxon>
        <taxon>Pseudomonadaceae</taxon>
        <taxon>Pseudomonas</taxon>
    </lineage>
</organism>
<dbReference type="GeneID" id="98284085"/>
<keyword evidence="2" id="KW-1185">Reference proteome</keyword>
<name>A0AAQ0INE8_9PSED</name>
<evidence type="ECO:0000313" key="2">
    <source>
        <dbReference type="Proteomes" id="UP000027121"/>
    </source>
</evidence>
<proteinExistence type="predicted"/>
<dbReference type="Proteomes" id="UP000027121">
    <property type="component" value="Chromosome"/>
</dbReference>